<evidence type="ECO:0000313" key="5">
    <source>
        <dbReference type="EMBL" id="TES46511.1"/>
    </source>
</evidence>
<dbReference type="AlphaFoldDB" id="A0A4Y7WF83"/>
<gene>
    <name evidence="5" type="ORF">E2L03_17610</name>
</gene>
<protein>
    <submittedName>
        <fullName evidence="5">Sugar ABC transporter substrate-binding protein</fullName>
    </submittedName>
</protein>
<dbReference type="SUPFAM" id="SSF53850">
    <property type="entry name" value="Periplasmic binding protein-like II"/>
    <property type="match status" value="1"/>
</dbReference>
<dbReference type="EMBL" id="SNUX01000004">
    <property type="protein sequence ID" value="TES46511.1"/>
    <property type="molecule type" value="Genomic_DNA"/>
</dbReference>
<comment type="similarity">
    <text evidence="2">Belongs to the bacterial solute-binding protein 1 family.</text>
</comment>
<comment type="subcellular location">
    <subcellularLocation>
        <location evidence="1">Cell envelope</location>
    </subcellularLocation>
</comment>
<organism evidence="5 6">
    <name type="scientific">Shouchella lehensis</name>
    <dbReference type="NCBI Taxonomy" id="300825"/>
    <lineage>
        <taxon>Bacteria</taxon>
        <taxon>Bacillati</taxon>
        <taxon>Bacillota</taxon>
        <taxon>Bacilli</taxon>
        <taxon>Bacillales</taxon>
        <taxon>Bacillaceae</taxon>
        <taxon>Shouchella</taxon>
    </lineage>
</organism>
<name>A0A4Y7WF83_9BACI</name>
<dbReference type="Pfam" id="PF13416">
    <property type="entry name" value="SBP_bac_8"/>
    <property type="match status" value="1"/>
</dbReference>
<evidence type="ECO:0000256" key="2">
    <source>
        <dbReference type="ARBA" id="ARBA00008520"/>
    </source>
</evidence>
<accession>A0A4Y7WF83</accession>
<dbReference type="GO" id="GO:0030313">
    <property type="term" value="C:cell envelope"/>
    <property type="evidence" value="ECO:0007669"/>
    <property type="project" value="UniProtKB-SubCell"/>
</dbReference>
<dbReference type="PROSITE" id="PS51257">
    <property type="entry name" value="PROKAR_LIPOPROTEIN"/>
    <property type="match status" value="1"/>
</dbReference>
<dbReference type="InterPro" id="IPR006059">
    <property type="entry name" value="SBP"/>
</dbReference>
<evidence type="ECO:0000256" key="4">
    <source>
        <dbReference type="ARBA" id="ARBA00022729"/>
    </source>
</evidence>
<dbReference type="Gene3D" id="3.40.190.10">
    <property type="entry name" value="Periplasmic binding protein-like II"/>
    <property type="match status" value="1"/>
</dbReference>
<keyword evidence="4" id="KW-0732">Signal</keyword>
<sequence>MVKRVANWVSLAVVAVGLIGCSGNDDDSGNQSISIALWDEKASDAIDGAIASFKEKHPDVDVTVTYSPFSQYWTTLRTSIGGGAGPDLFWMNAVNFYQYAQPGLIQNLEPFIEEDADFEKSDYYESMIDLYSYEDNLYAAPYFVDAVGLYYNKDIFDEAGVDYPNESWTWEDIERVGAELTNKEEGIYGYLAPVVHNQSGYYNYIHQAGGDIVSEDQTQSGFRSDAAVEAFRFVERLIEQGISPDIKSQIQNDNNQLFMSNQLAMMPAISVMAVMYREELGEIVDVAPLPSYKEDTAILHGISWAMNRGAEHPELTWELMKELTGETGNTIIAETGFSTPAARSAADLWLESLPDMNLQVFIDAQETGSPYPLSRNTMEWQRMETTEIQGAFLSGEPIEDVLERVGLEMERMLNQGLEE</sequence>
<proteinExistence type="inferred from homology"/>
<dbReference type="PANTHER" id="PTHR43649:SF31">
    <property type="entry name" value="SN-GLYCEROL-3-PHOSPHATE-BINDING PERIPLASMIC PROTEIN UGPB"/>
    <property type="match status" value="1"/>
</dbReference>
<evidence type="ECO:0000256" key="1">
    <source>
        <dbReference type="ARBA" id="ARBA00004196"/>
    </source>
</evidence>
<dbReference type="PANTHER" id="PTHR43649">
    <property type="entry name" value="ARABINOSE-BINDING PROTEIN-RELATED"/>
    <property type="match status" value="1"/>
</dbReference>
<evidence type="ECO:0000313" key="6">
    <source>
        <dbReference type="Proteomes" id="UP000298210"/>
    </source>
</evidence>
<evidence type="ECO:0000256" key="3">
    <source>
        <dbReference type="ARBA" id="ARBA00022448"/>
    </source>
</evidence>
<dbReference type="InterPro" id="IPR050490">
    <property type="entry name" value="Bact_solute-bd_prot1"/>
</dbReference>
<comment type="caution">
    <text evidence="5">The sequence shown here is derived from an EMBL/GenBank/DDBJ whole genome shotgun (WGS) entry which is preliminary data.</text>
</comment>
<dbReference type="CDD" id="cd13585">
    <property type="entry name" value="PBP2_TMBP_like"/>
    <property type="match status" value="1"/>
</dbReference>
<reference evidence="5 6" key="1">
    <citation type="submission" date="2019-03" db="EMBL/GenBank/DDBJ databases">
        <authorList>
            <person name="Liu G."/>
        </authorList>
    </citation>
    <scope>NUCLEOTIDE SEQUENCE [LARGE SCALE GENOMIC DNA]</scope>
    <source>
        <strain evidence="5 6">DSM 19099</strain>
    </source>
</reference>
<keyword evidence="3" id="KW-0813">Transport</keyword>
<dbReference type="Proteomes" id="UP000298210">
    <property type="component" value="Unassembled WGS sequence"/>
</dbReference>